<gene>
    <name evidence="3" type="ORF">CQY20_04975</name>
    <name evidence="2" type="ORF">MAGR_44370</name>
</gene>
<dbReference type="CDD" id="cd07302">
    <property type="entry name" value="CHD"/>
    <property type="match status" value="1"/>
</dbReference>
<feature type="domain" description="Guanylate cyclase" evidence="1">
    <location>
        <begin position="287"/>
        <end position="375"/>
    </location>
</feature>
<dbReference type="Pfam" id="PF00211">
    <property type="entry name" value="Guanylate_cyc"/>
    <property type="match status" value="1"/>
</dbReference>
<organism evidence="3 4">
    <name type="scientific">Mycolicibacterium agri</name>
    <name type="common">Mycobacterium agri</name>
    <dbReference type="NCBI Taxonomy" id="36811"/>
    <lineage>
        <taxon>Bacteria</taxon>
        <taxon>Bacillati</taxon>
        <taxon>Actinomycetota</taxon>
        <taxon>Actinomycetes</taxon>
        <taxon>Mycobacteriales</taxon>
        <taxon>Mycobacteriaceae</taxon>
        <taxon>Mycolicibacterium</taxon>
    </lineage>
</organism>
<dbReference type="EMBL" id="BLKS01000001">
    <property type="protein sequence ID" value="GFG52996.1"/>
    <property type="molecule type" value="Genomic_DNA"/>
</dbReference>
<proteinExistence type="predicted"/>
<dbReference type="InterPro" id="IPR001054">
    <property type="entry name" value="A/G_cyclase"/>
</dbReference>
<dbReference type="SUPFAM" id="SSF55073">
    <property type="entry name" value="Nucleotide cyclase"/>
    <property type="match status" value="1"/>
</dbReference>
<dbReference type="GO" id="GO:0009190">
    <property type="term" value="P:cyclic nucleotide biosynthetic process"/>
    <property type="evidence" value="ECO:0007669"/>
    <property type="project" value="InterPro"/>
</dbReference>
<name>A0A2A7NCA7_MYCAG</name>
<sequence length="442" mass="47878">MGDGRVRYVRNGDVRLAYRVYGDSEPTLVWVPTVFSSIDRYDDPAFPWCVAVQRLSQQLRVAVYDGRGTGLSDPVLRAPTLDDRVNDLVCVIDAVGAQQPILLGLFTGGMTALALATRHADRLRSLFLYATAARFTQAPDFPWGFTGRQVEQYLHEIDERWGEGAFADLVFGESAQVPGVREQWGRVESSLASPAMAALLWRAYLAEDVRDVIGRVAVPTVVAARPGDHMVPYEASVALANGIPGAELLTLPPGEHHAFDIVDLLIEKLLNFCESPCAATNERILATVLFTDIVSSTEQLSASGDEYWRHQLDVHDGIVDALLTKHGGRRANHTGDGVFALFDVPSRAARCALELVPTLASRGLRIRAGLHVGECEHRGDEWSGLAVHTGARVCSMAGAAEILCTRTVHDLAAGSGVVFESVGPQAFKGLPEVIDVYRVTAG</sequence>
<evidence type="ECO:0000259" key="1">
    <source>
        <dbReference type="PROSITE" id="PS50125"/>
    </source>
</evidence>
<evidence type="ECO:0000313" key="5">
    <source>
        <dbReference type="Proteomes" id="UP000465302"/>
    </source>
</evidence>
<dbReference type="Pfam" id="PF00561">
    <property type="entry name" value="Abhydrolase_1"/>
    <property type="match status" value="1"/>
</dbReference>
<dbReference type="PANTHER" id="PTHR43433">
    <property type="entry name" value="HYDROLASE, ALPHA/BETA FOLD FAMILY PROTEIN"/>
    <property type="match status" value="1"/>
</dbReference>
<dbReference type="Proteomes" id="UP000465302">
    <property type="component" value="Unassembled WGS sequence"/>
</dbReference>
<dbReference type="Gene3D" id="3.40.50.1820">
    <property type="entry name" value="alpha/beta hydrolase"/>
    <property type="match status" value="1"/>
</dbReference>
<evidence type="ECO:0000313" key="4">
    <source>
        <dbReference type="Proteomes" id="UP000220914"/>
    </source>
</evidence>
<dbReference type="InterPro" id="IPR029787">
    <property type="entry name" value="Nucleotide_cyclase"/>
</dbReference>
<reference evidence="2" key="3">
    <citation type="submission" date="2020-02" db="EMBL/GenBank/DDBJ databases">
        <authorList>
            <person name="Matsumoto Y."/>
            <person name="Motooka D."/>
            <person name="Nakamura S."/>
        </authorList>
    </citation>
    <scope>NUCLEOTIDE SEQUENCE</scope>
    <source>
        <strain evidence="2">JCM 6377</strain>
    </source>
</reference>
<dbReference type="GO" id="GO:0035556">
    <property type="term" value="P:intracellular signal transduction"/>
    <property type="evidence" value="ECO:0007669"/>
    <property type="project" value="InterPro"/>
</dbReference>
<dbReference type="GO" id="GO:0004016">
    <property type="term" value="F:adenylate cyclase activity"/>
    <property type="evidence" value="ECO:0007669"/>
    <property type="project" value="UniProtKB-ARBA"/>
</dbReference>
<protein>
    <submittedName>
        <fullName evidence="3">Adenylate/guanylate cyclase domain-containing protein</fullName>
    </submittedName>
    <submittedName>
        <fullName evidence="2">Hydrolase</fullName>
    </submittedName>
</protein>
<dbReference type="SMART" id="SM00044">
    <property type="entry name" value="CYCc"/>
    <property type="match status" value="1"/>
</dbReference>
<dbReference type="PANTHER" id="PTHR43433:SF8">
    <property type="entry name" value="BIFUNCTIONAL LIPASE_ADENYLATE CYCLASE LIPJ"/>
    <property type="match status" value="1"/>
</dbReference>
<dbReference type="Gene3D" id="3.30.70.1230">
    <property type="entry name" value="Nucleotide cyclase"/>
    <property type="match status" value="1"/>
</dbReference>
<accession>A0A2A7NCA7</accession>
<comment type="caution">
    <text evidence="3">The sequence shown here is derived from an EMBL/GenBank/DDBJ whole genome shotgun (WGS) entry which is preliminary data.</text>
</comment>
<reference evidence="3 4" key="1">
    <citation type="submission" date="2017-10" db="EMBL/GenBank/DDBJ databases">
        <title>The new phylogeny of genus Mycobacterium.</title>
        <authorList>
            <person name="Tortoli E."/>
            <person name="Trovato A."/>
            <person name="Cirillo D.M."/>
        </authorList>
    </citation>
    <scope>NUCLEOTIDE SEQUENCE [LARGE SCALE GENOMIC DNA]</scope>
    <source>
        <strain evidence="3 4">CCUG37673</strain>
    </source>
</reference>
<keyword evidence="2" id="KW-0378">Hydrolase</keyword>
<dbReference type="PROSITE" id="PS50125">
    <property type="entry name" value="GUANYLATE_CYCLASE_2"/>
    <property type="match status" value="1"/>
</dbReference>
<keyword evidence="4" id="KW-1185">Reference proteome</keyword>
<evidence type="ECO:0000313" key="2">
    <source>
        <dbReference type="EMBL" id="GFG52996.1"/>
    </source>
</evidence>
<dbReference type="InterPro" id="IPR029058">
    <property type="entry name" value="AB_hydrolase_fold"/>
</dbReference>
<dbReference type="InterPro" id="IPR000073">
    <property type="entry name" value="AB_hydrolase_1"/>
</dbReference>
<dbReference type="SUPFAM" id="SSF53474">
    <property type="entry name" value="alpha/beta-Hydrolases"/>
    <property type="match status" value="1"/>
</dbReference>
<reference evidence="2 5" key="2">
    <citation type="journal article" date="2019" name="Emerg. Microbes Infect.">
        <title>Comprehensive subspecies identification of 175 nontuberculous mycobacteria species based on 7547 genomic profiles.</title>
        <authorList>
            <person name="Matsumoto Y."/>
            <person name="Kinjo T."/>
            <person name="Motooka D."/>
            <person name="Nabeya D."/>
            <person name="Jung N."/>
            <person name="Uechi K."/>
            <person name="Horii T."/>
            <person name="Iida T."/>
            <person name="Fujita J."/>
            <person name="Nakamura S."/>
        </authorList>
    </citation>
    <scope>NUCLEOTIDE SEQUENCE [LARGE SCALE GENOMIC DNA]</scope>
    <source>
        <strain evidence="2 5">JCM 6377</strain>
    </source>
</reference>
<dbReference type="Proteomes" id="UP000220914">
    <property type="component" value="Unassembled WGS sequence"/>
</dbReference>
<dbReference type="OrthoDB" id="27092at2"/>
<dbReference type="GO" id="GO:0016787">
    <property type="term" value="F:hydrolase activity"/>
    <property type="evidence" value="ECO:0007669"/>
    <property type="project" value="UniProtKB-KW"/>
</dbReference>
<dbReference type="RefSeq" id="WP_097938621.1">
    <property type="nucleotide sequence ID" value="NZ_BLKS01000001.1"/>
</dbReference>
<dbReference type="InterPro" id="IPR050471">
    <property type="entry name" value="AB_hydrolase"/>
</dbReference>
<evidence type="ECO:0000313" key="3">
    <source>
        <dbReference type="EMBL" id="PEG41413.1"/>
    </source>
</evidence>
<dbReference type="EMBL" id="PDCP01000006">
    <property type="protein sequence ID" value="PEG41413.1"/>
    <property type="molecule type" value="Genomic_DNA"/>
</dbReference>
<dbReference type="AlphaFoldDB" id="A0A2A7NCA7"/>